<dbReference type="Gramene" id="OE9A105786T1">
    <property type="protein sequence ID" value="OE9A105786C1"/>
    <property type="gene ID" value="OE9A105786"/>
</dbReference>
<proteinExistence type="predicted"/>
<comment type="caution">
    <text evidence="3">The sequence shown here is derived from an EMBL/GenBank/DDBJ whole genome shotgun (WGS) entry which is preliminary data.</text>
</comment>
<evidence type="ECO:0000256" key="1">
    <source>
        <dbReference type="ARBA" id="ARBA00022821"/>
    </source>
</evidence>
<feature type="non-terminal residue" evidence="3">
    <location>
        <position position="1"/>
    </location>
</feature>
<keyword evidence="1" id="KW-0611">Plant defense</keyword>
<reference evidence="3 4" key="1">
    <citation type="submission" date="2019-12" db="EMBL/GenBank/DDBJ databases">
        <authorList>
            <person name="Alioto T."/>
            <person name="Alioto T."/>
            <person name="Gomez Garrido J."/>
        </authorList>
    </citation>
    <scope>NUCLEOTIDE SEQUENCE [LARGE SCALE GENOMIC DNA]</scope>
</reference>
<organism evidence="3 4">
    <name type="scientific">Olea europaea subsp. europaea</name>
    <dbReference type="NCBI Taxonomy" id="158383"/>
    <lineage>
        <taxon>Eukaryota</taxon>
        <taxon>Viridiplantae</taxon>
        <taxon>Streptophyta</taxon>
        <taxon>Embryophyta</taxon>
        <taxon>Tracheophyta</taxon>
        <taxon>Spermatophyta</taxon>
        <taxon>Magnoliopsida</taxon>
        <taxon>eudicotyledons</taxon>
        <taxon>Gunneridae</taxon>
        <taxon>Pentapetalae</taxon>
        <taxon>asterids</taxon>
        <taxon>lamiids</taxon>
        <taxon>Lamiales</taxon>
        <taxon>Oleaceae</taxon>
        <taxon>Oleeae</taxon>
        <taxon>Olea</taxon>
    </lineage>
</organism>
<dbReference type="OrthoDB" id="958531at2759"/>
<dbReference type="AlphaFoldDB" id="A0A8S0P9B8"/>
<protein>
    <recommendedName>
        <fullName evidence="2">Disease resistance protein At4g27190-like leucine-rich repeats domain-containing protein</fullName>
    </recommendedName>
</protein>
<keyword evidence="4" id="KW-1185">Reference proteome</keyword>
<evidence type="ECO:0000313" key="4">
    <source>
        <dbReference type="Proteomes" id="UP000594638"/>
    </source>
</evidence>
<name>A0A8S0P9B8_OLEEU</name>
<dbReference type="Pfam" id="PF23247">
    <property type="entry name" value="LRR_RPS2"/>
    <property type="match status" value="1"/>
</dbReference>
<feature type="domain" description="Disease resistance protein At4g27190-like leucine-rich repeats" evidence="2">
    <location>
        <begin position="1"/>
        <end position="108"/>
    </location>
</feature>
<evidence type="ECO:0000313" key="3">
    <source>
        <dbReference type="EMBL" id="CAA2934951.1"/>
    </source>
</evidence>
<evidence type="ECO:0000259" key="2">
    <source>
        <dbReference type="Pfam" id="PF23247"/>
    </source>
</evidence>
<gene>
    <name evidence="3" type="ORF">OLEA9_A105786</name>
</gene>
<dbReference type="Proteomes" id="UP000594638">
    <property type="component" value="Unassembled WGS sequence"/>
</dbReference>
<dbReference type="EMBL" id="CACTIH010000021">
    <property type="protein sequence ID" value="CAA2934951.1"/>
    <property type="molecule type" value="Genomic_DNA"/>
</dbReference>
<accession>A0A8S0P9B8</accession>
<dbReference type="InterPro" id="IPR050905">
    <property type="entry name" value="Plant_NBS-LRR"/>
</dbReference>
<dbReference type="PANTHER" id="PTHR33463">
    <property type="entry name" value="NB-ARC DOMAIN-CONTAINING PROTEIN-RELATED"/>
    <property type="match status" value="1"/>
</dbReference>
<sequence length="124" mass="14410">LYVSNCTNVRYLFTPSVANSFVALKGLWVAFCEAIEEIIGREEKSNTLKIEIVEDQMTSKILFPKLRRLMLGYLDRFKMLSSQNYELLFPSLDYLHIQKCPVMTKLCSRELLSAPKLDFKFLGF</sequence>
<dbReference type="InterPro" id="IPR057135">
    <property type="entry name" value="At4g27190-like_LRR"/>
</dbReference>
<dbReference type="PANTHER" id="PTHR33463:SF204">
    <property type="entry name" value="NB-ARC DOMAIN-CONTAINING PROTEIN"/>
    <property type="match status" value="1"/>
</dbReference>